<dbReference type="InterPro" id="IPR020894">
    <property type="entry name" value="Cadherin_CS"/>
</dbReference>
<organism evidence="10 11">
    <name type="scientific">Caenorhabditis tropicalis</name>
    <dbReference type="NCBI Taxonomy" id="1561998"/>
    <lineage>
        <taxon>Eukaryota</taxon>
        <taxon>Metazoa</taxon>
        <taxon>Ecdysozoa</taxon>
        <taxon>Nematoda</taxon>
        <taxon>Chromadorea</taxon>
        <taxon>Rhabditida</taxon>
        <taxon>Rhabditina</taxon>
        <taxon>Rhabditomorpha</taxon>
        <taxon>Rhabditoidea</taxon>
        <taxon>Rhabditidae</taxon>
        <taxon>Peloderinae</taxon>
        <taxon>Caenorhabditis</taxon>
    </lineage>
</organism>
<dbReference type="PANTHER" id="PTHR24028">
    <property type="entry name" value="CADHERIN-87A"/>
    <property type="match status" value="1"/>
</dbReference>
<dbReference type="InterPro" id="IPR015919">
    <property type="entry name" value="Cadherin-like_sf"/>
</dbReference>
<evidence type="ECO:0000256" key="5">
    <source>
        <dbReference type="ARBA" id="ARBA00022989"/>
    </source>
</evidence>
<keyword evidence="7" id="KW-0325">Glycoprotein</keyword>
<reference evidence="11" key="1">
    <citation type="submission" date="2016-11" db="UniProtKB">
        <authorList>
            <consortium name="WormBaseParasite"/>
        </authorList>
    </citation>
    <scope>IDENTIFICATION</scope>
</reference>
<dbReference type="Pfam" id="PF00028">
    <property type="entry name" value="Cadherin"/>
    <property type="match status" value="2"/>
</dbReference>
<dbReference type="AlphaFoldDB" id="A0A1I7TPR5"/>
<evidence type="ECO:0000256" key="2">
    <source>
        <dbReference type="ARBA" id="ARBA00022692"/>
    </source>
</evidence>
<dbReference type="FunFam" id="2.60.40.60:FF:000092">
    <property type="entry name" value="Protocadherin 8"/>
    <property type="match status" value="1"/>
</dbReference>
<keyword evidence="10" id="KW-1185">Reference proteome</keyword>
<dbReference type="PANTHER" id="PTHR24028:SF263">
    <property type="entry name" value="CADHERIN-RELATED FAMILY MEMBER 1"/>
    <property type="match status" value="1"/>
</dbReference>
<feature type="domain" description="Cadherin" evidence="9">
    <location>
        <begin position="214"/>
        <end position="316"/>
    </location>
</feature>
<feature type="domain" description="Cadherin" evidence="9">
    <location>
        <begin position="734"/>
        <end position="818"/>
    </location>
</feature>
<feature type="domain" description="Cadherin" evidence="9">
    <location>
        <begin position="317"/>
        <end position="464"/>
    </location>
</feature>
<feature type="domain" description="Cadherin" evidence="9">
    <location>
        <begin position="507"/>
        <end position="613"/>
    </location>
</feature>
<keyword evidence="6" id="KW-0472">Membrane</keyword>
<keyword evidence="5" id="KW-1133">Transmembrane helix</keyword>
<dbReference type="Gene3D" id="2.60.40.60">
    <property type="entry name" value="Cadherins"/>
    <property type="match status" value="8"/>
</dbReference>
<evidence type="ECO:0000256" key="8">
    <source>
        <dbReference type="PROSITE-ProRule" id="PRU00043"/>
    </source>
</evidence>
<feature type="domain" description="Cadherin" evidence="9">
    <location>
        <begin position="819"/>
        <end position="928"/>
    </location>
</feature>
<evidence type="ECO:0000256" key="4">
    <source>
        <dbReference type="ARBA" id="ARBA00022837"/>
    </source>
</evidence>
<evidence type="ECO:0000256" key="6">
    <source>
        <dbReference type="ARBA" id="ARBA00023136"/>
    </source>
</evidence>
<dbReference type="Proteomes" id="UP000095282">
    <property type="component" value="Unplaced"/>
</dbReference>
<keyword evidence="4 8" id="KW-0106">Calcium</keyword>
<dbReference type="SUPFAM" id="SSF49313">
    <property type="entry name" value="Cadherin-like"/>
    <property type="match status" value="8"/>
</dbReference>
<evidence type="ECO:0000313" key="10">
    <source>
        <dbReference type="Proteomes" id="UP000095282"/>
    </source>
</evidence>
<evidence type="ECO:0000259" key="9">
    <source>
        <dbReference type="PROSITE" id="PS50268"/>
    </source>
</evidence>
<evidence type="ECO:0000313" key="11">
    <source>
        <dbReference type="WBParaSite" id="Csp11.Scaffold629.g10558.t2"/>
    </source>
</evidence>
<evidence type="ECO:0000256" key="3">
    <source>
        <dbReference type="ARBA" id="ARBA00022737"/>
    </source>
</evidence>
<protein>
    <submittedName>
        <fullName evidence="11">Cadherin domain-containing protein</fullName>
    </submittedName>
</protein>
<keyword evidence="3" id="KW-0677">Repeat</keyword>
<evidence type="ECO:0000256" key="7">
    <source>
        <dbReference type="ARBA" id="ARBA00023180"/>
    </source>
</evidence>
<dbReference type="GO" id="GO:0005886">
    <property type="term" value="C:plasma membrane"/>
    <property type="evidence" value="ECO:0007669"/>
    <property type="project" value="InterPro"/>
</dbReference>
<dbReference type="PROSITE" id="PS50268">
    <property type="entry name" value="CADHERIN_2"/>
    <property type="match status" value="7"/>
</dbReference>
<proteinExistence type="predicted"/>
<dbReference type="GO" id="GO:0007156">
    <property type="term" value="P:homophilic cell adhesion via plasma membrane adhesion molecules"/>
    <property type="evidence" value="ECO:0007669"/>
    <property type="project" value="InterPro"/>
</dbReference>
<feature type="domain" description="Cadherin" evidence="9">
    <location>
        <begin position="929"/>
        <end position="1025"/>
    </location>
</feature>
<dbReference type="SMART" id="SM00112">
    <property type="entry name" value="CA"/>
    <property type="match status" value="7"/>
</dbReference>
<comment type="subcellular location">
    <subcellularLocation>
        <location evidence="1">Membrane</location>
        <topology evidence="1">Single-pass membrane protein</topology>
    </subcellularLocation>
</comment>
<dbReference type="GO" id="GO:0005509">
    <property type="term" value="F:calcium ion binding"/>
    <property type="evidence" value="ECO:0007669"/>
    <property type="project" value="UniProtKB-UniRule"/>
</dbReference>
<feature type="domain" description="Cadherin" evidence="9">
    <location>
        <begin position="119"/>
        <end position="213"/>
    </location>
</feature>
<keyword evidence="2" id="KW-0812">Transmembrane</keyword>
<evidence type="ECO:0000256" key="1">
    <source>
        <dbReference type="ARBA" id="ARBA00004167"/>
    </source>
</evidence>
<dbReference type="WBParaSite" id="Csp11.Scaffold629.g10558.t2">
    <property type="protein sequence ID" value="Csp11.Scaffold629.g10558.t2"/>
    <property type="gene ID" value="Csp11.Scaffold629.g10558"/>
</dbReference>
<sequence length="1032" mass="114508">MEQSNMKKSSNEPCEFPIYEAFLHKGTGQFSEPVKIKMRKPEKPALIGGSDNFELEQLDENFVQLKVLNTQKVAEQNLNNAQLLVKLPSGQCRILLRTLDSSTESIQSTVKSGITARFQKPEYQLQVVENRESTILGEVEAISDVPLTYEILGEHSEMFQISKNGEIQNLVPIDREKFDKFKLIVKATDRNGSTAMSQLEIHVKDENDNPPVFEKQHYFVTVEEGKSEKVLITATDVDTGKNGQLAYSILQKTDNLPIDISPDGMLFIGAIDRESMGISNEVNLTIIASDSGEPKQSSKVMVTIRVKDVNDNEPVFSNSRYSIPLDANISPGGIIGYLQATDHDATSPNNYITFTSRNSMFKVSDSGDLLFVGPGVLDKNANLEFNVTASDGGEPMNSATAIVILNEHRASKVIENELTTQINSNDTGGDKQIKLQISMRKGKREVPVDLIINVMDTDEVTPFYSNSTVARELTAIETVSVGTVIGEIPVEGIPPYLRKDIKPIFKNSSSFAVSIQENSVLGTVLDLPYPLATDQDSDKFSSLKYSITGDEGFFKIDEGSSIIRLVAPLDYETQRIHSLSIKCVDNDGKDPHHEVFASITVHVIDINDNSPIIHNTDLTHLTVEEDAEIGQIITVLVISDSDESGLQKITVDVNSTSFHVDSDKRLLVQSSLKGYGGQRICSTVTATDAGGLVVTAPYCVTVYPAKDTHHNPLVVSPKQNSIHYFDENIAYEELLRVKVLDEEGEHENITFQLDEMFKKDWQLFTIGKTNGSLTARQQFDFEKKTVHEIKVLTCRVNNCTSTHLFISVNDRNDNCPMFPKQDVRLTVLENEKGRRQVGRIPAALDSDFHSDNTKVCYTTDTPIFFFSDPTLPILFTNSSFDREFKKQHQITITAYDCHLSCRDPHKPINGTIVALIHVVDVNDNFPKFSEKIYTTTIVQGHVSGGSHILTVQATDLDEEPNGLKYTIRGFIRSPTNSFTLVDSPISIDKSSGELTANEILKDSSYTFTVVVTDGAGHEDTASVMVDKLKISF</sequence>
<dbReference type="PRINTS" id="PR00205">
    <property type="entry name" value="CADHERIN"/>
</dbReference>
<dbReference type="InterPro" id="IPR002126">
    <property type="entry name" value="Cadherin-like_dom"/>
</dbReference>
<accession>A0A1I7TPR5</accession>
<dbReference type="InterPro" id="IPR050174">
    <property type="entry name" value="Protocadherin/Cadherin-CA"/>
</dbReference>
<dbReference type="STRING" id="1561998.A0A1I7TPR5"/>
<dbReference type="PROSITE" id="PS00232">
    <property type="entry name" value="CADHERIN_1"/>
    <property type="match status" value="4"/>
</dbReference>
<name>A0A1I7TPR5_9PELO</name>
<dbReference type="CDD" id="cd11304">
    <property type="entry name" value="Cadherin_repeat"/>
    <property type="match status" value="7"/>
</dbReference>